<comment type="caution">
    <text evidence="3">The sequence shown here is derived from an EMBL/GenBank/DDBJ whole genome shotgun (WGS) entry which is preliminary data.</text>
</comment>
<feature type="transmembrane region" description="Helical" evidence="1">
    <location>
        <begin position="71"/>
        <end position="101"/>
    </location>
</feature>
<evidence type="ECO:0000256" key="1">
    <source>
        <dbReference type="SAM" id="Phobius"/>
    </source>
</evidence>
<dbReference type="InterPro" id="IPR009936">
    <property type="entry name" value="DUF1468"/>
</dbReference>
<sequence length="148" mass="16210">MRIAFLLVVLAGAVFYSYIAFVDLDFLTRRGRLGPGFFPRIVGVGMVLLMIWVTVDALMKREADTSPAQKWADVVTLMALAIGYAVLLRLFGGFIATVIYLGVALSVLNRGRYVQNAVLTVAIPGGVYLLFDRLLNANMPPALIDLPF</sequence>
<keyword evidence="4" id="KW-1185">Reference proteome</keyword>
<reference evidence="4" key="1">
    <citation type="journal article" date="2019" name="Int. J. Syst. Evol. Microbiol.">
        <title>The Global Catalogue of Microorganisms (GCM) 10K type strain sequencing project: providing services to taxonomists for standard genome sequencing and annotation.</title>
        <authorList>
            <consortium name="The Broad Institute Genomics Platform"/>
            <consortium name="The Broad Institute Genome Sequencing Center for Infectious Disease"/>
            <person name="Wu L."/>
            <person name="Ma J."/>
        </authorList>
    </citation>
    <scope>NUCLEOTIDE SEQUENCE [LARGE SCALE GENOMIC DNA]</scope>
    <source>
        <strain evidence="4">JCM 18015</strain>
    </source>
</reference>
<proteinExistence type="predicted"/>
<dbReference type="Pfam" id="PF07331">
    <property type="entry name" value="TctB"/>
    <property type="match status" value="1"/>
</dbReference>
<dbReference type="RefSeq" id="WP_259550118.1">
    <property type="nucleotide sequence ID" value="NZ_BAABHW010000002.1"/>
</dbReference>
<organism evidence="3 4">
    <name type="scientific">[Roseibacterium] beibuensis</name>
    <dbReference type="NCBI Taxonomy" id="1193142"/>
    <lineage>
        <taxon>Bacteria</taxon>
        <taxon>Pseudomonadati</taxon>
        <taxon>Pseudomonadota</taxon>
        <taxon>Alphaproteobacteria</taxon>
        <taxon>Rhodobacterales</taxon>
        <taxon>Roseobacteraceae</taxon>
        <taxon>Roseicyclus</taxon>
    </lineage>
</organism>
<evidence type="ECO:0000259" key="2">
    <source>
        <dbReference type="Pfam" id="PF07331"/>
    </source>
</evidence>
<feature type="transmembrane region" description="Helical" evidence="1">
    <location>
        <begin position="41"/>
        <end position="59"/>
    </location>
</feature>
<keyword evidence="1" id="KW-0812">Transmembrane</keyword>
<feature type="domain" description="DUF1468" evidence="2">
    <location>
        <begin position="3"/>
        <end position="140"/>
    </location>
</feature>
<feature type="transmembrane region" description="Helical" evidence="1">
    <location>
        <begin position="113"/>
        <end position="131"/>
    </location>
</feature>
<keyword evidence="1" id="KW-1133">Transmembrane helix</keyword>
<gene>
    <name evidence="3" type="ORF">GCM10023209_15450</name>
</gene>
<dbReference type="EMBL" id="BAABHW010000002">
    <property type="protein sequence ID" value="GAA5071561.1"/>
    <property type="molecule type" value="Genomic_DNA"/>
</dbReference>
<accession>A0ABP9L9D1</accession>
<evidence type="ECO:0000313" key="3">
    <source>
        <dbReference type="EMBL" id="GAA5071561.1"/>
    </source>
</evidence>
<name>A0ABP9L9D1_9RHOB</name>
<evidence type="ECO:0000313" key="4">
    <source>
        <dbReference type="Proteomes" id="UP001499910"/>
    </source>
</evidence>
<protein>
    <recommendedName>
        <fullName evidence="2">DUF1468 domain-containing protein</fullName>
    </recommendedName>
</protein>
<dbReference type="Proteomes" id="UP001499910">
    <property type="component" value="Unassembled WGS sequence"/>
</dbReference>
<keyword evidence="1" id="KW-0472">Membrane</keyword>